<dbReference type="AlphaFoldDB" id="A0A1F5ZXX8"/>
<gene>
    <name evidence="1" type="ORF">A3D78_02610</name>
</gene>
<dbReference type="SUPFAM" id="SSF50447">
    <property type="entry name" value="Translation proteins"/>
    <property type="match status" value="1"/>
</dbReference>
<evidence type="ECO:0000313" key="1">
    <source>
        <dbReference type="EMBL" id="OGG17329.1"/>
    </source>
</evidence>
<accession>A0A1F5ZXX8</accession>
<evidence type="ECO:0008006" key="3">
    <source>
        <dbReference type="Google" id="ProtNLM"/>
    </source>
</evidence>
<sequence>MDKQIGTVTHYYDKIGVAVIKLIAPVKVGDTVKFSGHDQEFTQEVKSMQLEHQNIDKGKKGQEIAIKVDQSIKEKDKVYLV</sequence>
<organism evidence="1 2">
    <name type="scientific">Candidatus Gottesmanbacteria bacterium RIFCSPHIGHO2_02_FULL_39_14</name>
    <dbReference type="NCBI Taxonomy" id="1798383"/>
    <lineage>
        <taxon>Bacteria</taxon>
        <taxon>Candidatus Gottesmaniibacteriota</taxon>
    </lineage>
</organism>
<protein>
    <recommendedName>
        <fullName evidence="3">Translation elongation factor-like protein</fullName>
    </recommendedName>
</protein>
<dbReference type="InterPro" id="IPR009000">
    <property type="entry name" value="Transl_B-barrel_sf"/>
</dbReference>
<comment type="caution">
    <text evidence="1">The sequence shown here is derived from an EMBL/GenBank/DDBJ whole genome shotgun (WGS) entry which is preliminary data.</text>
</comment>
<proteinExistence type="predicted"/>
<dbReference type="Proteomes" id="UP000176253">
    <property type="component" value="Unassembled WGS sequence"/>
</dbReference>
<dbReference type="Gene3D" id="2.40.30.10">
    <property type="entry name" value="Translation factors"/>
    <property type="match status" value="1"/>
</dbReference>
<reference evidence="1 2" key="1">
    <citation type="journal article" date="2016" name="Nat. Commun.">
        <title>Thousands of microbial genomes shed light on interconnected biogeochemical processes in an aquifer system.</title>
        <authorList>
            <person name="Anantharaman K."/>
            <person name="Brown C.T."/>
            <person name="Hug L.A."/>
            <person name="Sharon I."/>
            <person name="Castelle C.J."/>
            <person name="Probst A.J."/>
            <person name="Thomas B.C."/>
            <person name="Singh A."/>
            <person name="Wilkins M.J."/>
            <person name="Karaoz U."/>
            <person name="Brodie E.L."/>
            <person name="Williams K.H."/>
            <person name="Hubbard S.S."/>
            <person name="Banfield J.F."/>
        </authorList>
    </citation>
    <scope>NUCLEOTIDE SEQUENCE [LARGE SCALE GENOMIC DNA]</scope>
</reference>
<evidence type="ECO:0000313" key="2">
    <source>
        <dbReference type="Proteomes" id="UP000176253"/>
    </source>
</evidence>
<name>A0A1F5ZXX8_9BACT</name>
<dbReference type="STRING" id="1798383.A3D78_02610"/>
<dbReference type="EMBL" id="MFJM01000040">
    <property type="protein sequence ID" value="OGG17329.1"/>
    <property type="molecule type" value="Genomic_DNA"/>
</dbReference>